<evidence type="ECO:0000256" key="1">
    <source>
        <dbReference type="SAM" id="MobiDB-lite"/>
    </source>
</evidence>
<accession>A0ABU2N4B9</accession>
<evidence type="ECO:0000313" key="3">
    <source>
        <dbReference type="Proteomes" id="UP001183202"/>
    </source>
</evidence>
<keyword evidence="3" id="KW-1185">Reference proteome</keyword>
<gene>
    <name evidence="2" type="ORF">RM445_04355</name>
</gene>
<dbReference type="Proteomes" id="UP001183202">
    <property type="component" value="Unassembled WGS sequence"/>
</dbReference>
<reference evidence="3" key="1">
    <citation type="submission" date="2023-07" db="EMBL/GenBank/DDBJ databases">
        <title>30 novel species of actinomycetes from the DSMZ collection.</title>
        <authorList>
            <person name="Nouioui I."/>
        </authorList>
    </citation>
    <scope>NUCLEOTIDE SEQUENCE [LARGE SCALE GENOMIC DNA]</scope>
    <source>
        <strain evidence="3">DSM 45834</strain>
    </source>
</reference>
<feature type="region of interest" description="Disordered" evidence="1">
    <location>
        <begin position="195"/>
        <end position="269"/>
    </location>
</feature>
<feature type="compositionally biased region" description="Acidic residues" evidence="1">
    <location>
        <begin position="209"/>
        <end position="239"/>
    </location>
</feature>
<protein>
    <submittedName>
        <fullName evidence="2">Primosomal protein</fullName>
    </submittedName>
</protein>
<dbReference type="RefSeq" id="WP_311554684.1">
    <property type="nucleotide sequence ID" value="NZ_JAVREJ010000002.1"/>
</dbReference>
<dbReference type="EMBL" id="JAVREJ010000002">
    <property type="protein sequence ID" value="MDT0348752.1"/>
    <property type="molecule type" value="Genomic_DNA"/>
</dbReference>
<name>A0ABU2N4B9_9PSEU</name>
<proteinExistence type="predicted"/>
<feature type="compositionally biased region" description="Low complexity" evidence="1">
    <location>
        <begin position="199"/>
        <end position="208"/>
    </location>
</feature>
<sequence length="447" mass="49095">MASDIVPIQLSLTEGDLVTLWAPRWREDGEEWEAFLGDDDSLFAFPEVAQLAAFVRTDDAHDLGDHPAWPVVTDLTVAELTPEEAQRYDIIGVPELAAEDTDQWTVGELAEIVGIVRSIAEVCDLEVVEEVLDSAPGFALLDQGTLPFVGREGGKLWQQLVDTIAERWDDVIDALDDLVTTPRVDMAALAAAEKEAEELAAQQEADALVGDDDGVDDRELDALEDDRDDDRDDLPDDDDTVRPLAADEEQAGEDAEEIPDDEPEPTFWEQVGIDPIRIVTGDGELLTLRCYLDDRPIFLGADGEIDTFPTRGALMRFVADGAEGNDMATVSTWADVVERAAARELEIEVDPLNVYVLPGLDDDIAEGPLAVDPTQLEQAVELVRDVADWAGDDAPREALAESQSLGWLVSFVTRPDPTRMAPSPPFDADAATWRELVDDLEKRLIRR</sequence>
<organism evidence="2 3">
    <name type="scientific">Pseudonocardia charpentierae</name>
    <dbReference type="NCBI Taxonomy" id="3075545"/>
    <lineage>
        <taxon>Bacteria</taxon>
        <taxon>Bacillati</taxon>
        <taxon>Actinomycetota</taxon>
        <taxon>Actinomycetes</taxon>
        <taxon>Pseudonocardiales</taxon>
        <taxon>Pseudonocardiaceae</taxon>
        <taxon>Pseudonocardia</taxon>
    </lineage>
</organism>
<feature type="compositionally biased region" description="Acidic residues" evidence="1">
    <location>
        <begin position="246"/>
        <end position="264"/>
    </location>
</feature>
<comment type="caution">
    <text evidence="2">The sequence shown here is derived from an EMBL/GenBank/DDBJ whole genome shotgun (WGS) entry which is preliminary data.</text>
</comment>
<evidence type="ECO:0000313" key="2">
    <source>
        <dbReference type="EMBL" id="MDT0348752.1"/>
    </source>
</evidence>